<accession>F6GZ67</accession>
<dbReference type="EMBL" id="FN594988">
    <property type="protein sequence ID" value="CCB45253.1"/>
    <property type="molecule type" value="Genomic_DNA"/>
</dbReference>
<organism evidence="1 2">
    <name type="scientific">Vitis vinifera</name>
    <name type="common">Grape</name>
    <dbReference type="NCBI Taxonomy" id="29760"/>
    <lineage>
        <taxon>Eukaryota</taxon>
        <taxon>Viridiplantae</taxon>
        <taxon>Streptophyta</taxon>
        <taxon>Embryophyta</taxon>
        <taxon>Tracheophyta</taxon>
        <taxon>Spermatophyta</taxon>
        <taxon>Magnoliopsida</taxon>
        <taxon>eudicotyledons</taxon>
        <taxon>Gunneridae</taxon>
        <taxon>Pentapetalae</taxon>
        <taxon>rosids</taxon>
        <taxon>Vitales</taxon>
        <taxon>Vitaceae</taxon>
        <taxon>Viteae</taxon>
        <taxon>Vitis</taxon>
    </lineage>
</organism>
<dbReference type="AlphaFoldDB" id="F6GZ67"/>
<gene>
    <name evidence="1" type="ORF">VIT_00s0251g00050</name>
</gene>
<reference evidence="2" key="1">
    <citation type="journal article" date="2007" name="Nature">
        <title>The grapevine genome sequence suggests ancestral hexaploidization in major angiosperm phyla.</title>
        <authorList>
            <consortium name="The French-Italian Public Consortium for Grapevine Genome Characterization."/>
            <person name="Jaillon O."/>
            <person name="Aury J.-M."/>
            <person name="Noel B."/>
            <person name="Policriti A."/>
            <person name="Clepet C."/>
            <person name="Casagrande A."/>
            <person name="Choisne N."/>
            <person name="Aubourg S."/>
            <person name="Vitulo N."/>
            <person name="Jubin C."/>
            <person name="Vezzi A."/>
            <person name="Legeai F."/>
            <person name="Hugueney P."/>
            <person name="Dasilva C."/>
            <person name="Horner D."/>
            <person name="Mica E."/>
            <person name="Jublot D."/>
            <person name="Poulain J."/>
            <person name="Bruyere C."/>
            <person name="Billault A."/>
            <person name="Segurens B."/>
            <person name="Gouyvenoux M."/>
            <person name="Ugarte E."/>
            <person name="Cattonaro F."/>
            <person name="Anthouard V."/>
            <person name="Vico V."/>
            <person name="Del Fabbro C."/>
            <person name="Alaux M."/>
            <person name="Di Gaspero G."/>
            <person name="Dumas V."/>
            <person name="Felice N."/>
            <person name="Paillard S."/>
            <person name="Juman I."/>
            <person name="Moroldo M."/>
            <person name="Scalabrin S."/>
            <person name="Canaguier A."/>
            <person name="Le Clainche I."/>
            <person name="Malacrida G."/>
            <person name="Durand E."/>
            <person name="Pesole G."/>
            <person name="Laucou V."/>
            <person name="Chatelet P."/>
            <person name="Merdinoglu D."/>
            <person name="Delledonne M."/>
            <person name="Pezzotti M."/>
            <person name="Lecharny A."/>
            <person name="Scarpelli C."/>
            <person name="Artiguenave F."/>
            <person name="Pe M.E."/>
            <person name="Valle G."/>
            <person name="Morgante M."/>
            <person name="Caboche M."/>
            <person name="Adam-Blondon A.-F."/>
            <person name="Weissenbach J."/>
            <person name="Quetier F."/>
            <person name="Wincker P."/>
        </authorList>
    </citation>
    <scope>NUCLEOTIDE SEQUENCE [LARGE SCALE GENOMIC DNA]</scope>
    <source>
        <strain evidence="2">cv. Pinot noir / PN40024</strain>
    </source>
</reference>
<dbReference type="PaxDb" id="29760-VIT_00s0251g00050.t01"/>
<dbReference type="Proteomes" id="UP000009183">
    <property type="component" value="Unassembled WGS sequence, unordered"/>
</dbReference>
<dbReference type="InParanoid" id="F6GZ67"/>
<evidence type="ECO:0000313" key="1">
    <source>
        <dbReference type="EMBL" id="CCB45253.1"/>
    </source>
</evidence>
<evidence type="ECO:0000313" key="2">
    <source>
        <dbReference type="Proteomes" id="UP000009183"/>
    </source>
</evidence>
<proteinExistence type="predicted"/>
<sequence>MTRMYRELGGKLENWKSIGHVFIHDDHMHMEFKGGQRFETLMEDRLHYFFYFRLTSHRIGKSTIIKVLEKLVVTGERRKTGWKRHEGKKEDGSADLGGLRCEKVGRQAMGVGERGSVLFKKDVIDSKDTSLSLLYPPALGTIPIGY</sequence>
<protein>
    <submittedName>
        <fullName evidence="1">Uncharacterized protein</fullName>
    </submittedName>
</protein>
<keyword evidence="2" id="KW-1185">Reference proteome</keyword>
<dbReference type="HOGENOM" id="CLU_1780836_0_0_1"/>
<name>F6GZ67_VITVI</name>